<reference evidence="8 9" key="1">
    <citation type="submission" date="2020-07" db="EMBL/GenBank/DDBJ databases">
        <title>Sequencing the genomes of 1000 actinobacteria strains.</title>
        <authorList>
            <person name="Klenk H.-P."/>
        </authorList>
    </citation>
    <scope>NUCLEOTIDE SEQUENCE [LARGE SCALE GENOMIC DNA]</scope>
    <source>
        <strain evidence="8 9">DSM 42178</strain>
    </source>
</reference>
<feature type="transmembrane region" description="Helical" evidence="6">
    <location>
        <begin position="376"/>
        <end position="397"/>
    </location>
</feature>
<feature type="transmembrane region" description="Helical" evidence="6">
    <location>
        <begin position="92"/>
        <end position="110"/>
    </location>
</feature>
<dbReference type="Gene3D" id="1.20.1250.20">
    <property type="entry name" value="MFS general substrate transporter like domains"/>
    <property type="match status" value="1"/>
</dbReference>
<feature type="transmembrane region" description="Helical" evidence="6">
    <location>
        <begin position="254"/>
        <end position="273"/>
    </location>
</feature>
<dbReference type="SUPFAM" id="SSF103473">
    <property type="entry name" value="MFS general substrate transporter"/>
    <property type="match status" value="1"/>
</dbReference>
<feature type="transmembrane region" description="Helical" evidence="6">
    <location>
        <begin position="180"/>
        <end position="200"/>
    </location>
</feature>
<evidence type="ECO:0000256" key="1">
    <source>
        <dbReference type="ARBA" id="ARBA00004651"/>
    </source>
</evidence>
<evidence type="ECO:0000313" key="8">
    <source>
        <dbReference type="EMBL" id="NYI03603.1"/>
    </source>
</evidence>
<comment type="subcellular location">
    <subcellularLocation>
        <location evidence="1">Cell membrane</location>
        <topology evidence="1">Multi-pass membrane protein</topology>
    </subcellularLocation>
</comment>
<feature type="transmembrane region" description="Helical" evidence="6">
    <location>
        <begin position="315"/>
        <end position="336"/>
    </location>
</feature>
<dbReference type="PANTHER" id="PTHR11360">
    <property type="entry name" value="MONOCARBOXYLATE TRANSPORTER"/>
    <property type="match status" value="1"/>
</dbReference>
<sequence length="449" mass="46775">MGAARSPGPRNRGGGDGRDRRDRRLLLGAFLLFLCSSVGQTFFVSLFAHDIRAEHRLSHGGYAGLYLVATLAGALALAGSGHLVDRHPARRVVLLTVPALALGTAAMALSRHPLPLLVALFLLRFLGQGMLTHTAFTLLGRRFTRSRGRAVSLATLGLSVGEALFPVAAVALAATVGWRGVWWLAAALLLAAGASTAALFTAERRPAPTPAPTPAPGEPGEPGAPGRPGETNRAAQPGDPTPSRTRAEALRDPSFYRVLLATAAPALVSNTVFFHQAHLAQSRNWSLTATASAFTVYAVATVLCNLVGGRLLDRLSALALLPYFLLPSGAGLLLLGTVDAQWGLFAFMALHGVSNGLSLSLFGATWPELYGVHHLGAIRSVVVTALVFASAAGPGLSGLLLDRGVGHPTHLVALAVYCFAASALTARLPHRPSPSPGRRHRGDVAARSG</sequence>
<feature type="transmembrane region" description="Helical" evidence="6">
    <location>
        <begin position="60"/>
        <end position="80"/>
    </location>
</feature>
<feature type="transmembrane region" description="Helical" evidence="6">
    <location>
        <begin position="151"/>
        <end position="174"/>
    </location>
</feature>
<dbReference type="InterPro" id="IPR050327">
    <property type="entry name" value="Proton-linked_MCT"/>
</dbReference>
<evidence type="ECO:0000256" key="5">
    <source>
        <dbReference type="SAM" id="MobiDB-lite"/>
    </source>
</evidence>
<feature type="transmembrane region" description="Helical" evidence="6">
    <location>
        <begin position="409"/>
        <end position="429"/>
    </location>
</feature>
<dbReference type="Pfam" id="PF07690">
    <property type="entry name" value="MFS_1"/>
    <property type="match status" value="2"/>
</dbReference>
<evidence type="ECO:0000256" key="4">
    <source>
        <dbReference type="ARBA" id="ARBA00023136"/>
    </source>
</evidence>
<accession>A0A852ZMG6</accession>
<protein>
    <submittedName>
        <fullName evidence="8">MFS family permease</fullName>
    </submittedName>
</protein>
<dbReference type="RefSeq" id="WP_179812626.1">
    <property type="nucleotide sequence ID" value="NZ_JACBZD010000001.1"/>
</dbReference>
<evidence type="ECO:0000256" key="6">
    <source>
        <dbReference type="SAM" id="Phobius"/>
    </source>
</evidence>
<dbReference type="InterPro" id="IPR020846">
    <property type="entry name" value="MFS_dom"/>
</dbReference>
<feature type="region of interest" description="Disordered" evidence="5">
    <location>
        <begin position="430"/>
        <end position="449"/>
    </location>
</feature>
<feature type="transmembrane region" description="Helical" evidence="6">
    <location>
        <begin position="342"/>
        <end position="364"/>
    </location>
</feature>
<proteinExistence type="predicted"/>
<dbReference type="InterPro" id="IPR036259">
    <property type="entry name" value="MFS_trans_sf"/>
</dbReference>
<organism evidence="8 9">
    <name type="scientific">Allostreptomyces psammosilenae</name>
    <dbReference type="NCBI Taxonomy" id="1892865"/>
    <lineage>
        <taxon>Bacteria</taxon>
        <taxon>Bacillati</taxon>
        <taxon>Actinomycetota</taxon>
        <taxon>Actinomycetes</taxon>
        <taxon>Kitasatosporales</taxon>
        <taxon>Streptomycetaceae</taxon>
        <taxon>Allostreptomyces</taxon>
    </lineage>
</organism>
<feature type="region of interest" description="Disordered" evidence="5">
    <location>
        <begin position="205"/>
        <end position="247"/>
    </location>
</feature>
<dbReference type="PROSITE" id="PS50850">
    <property type="entry name" value="MFS"/>
    <property type="match status" value="1"/>
</dbReference>
<dbReference type="Proteomes" id="UP000567795">
    <property type="component" value="Unassembled WGS sequence"/>
</dbReference>
<comment type="caution">
    <text evidence="8">The sequence shown here is derived from an EMBL/GenBank/DDBJ whole genome shotgun (WGS) entry which is preliminary data.</text>
</comment>
<feature type="transmembrane region" description="Helical" evidence="6">
    <location>
        <begin position="116"/>
        <end position="139"/>
    </location>
</feature>
<dbReference type="InterPro" id="IPR011701">
    <property type="entry name" value="MFS"/>
</dbReference>
<name>A0A852ZMG6_9ACTN</name>
<evidence type="ECO:0000259" key="7">
    <source>
        <dbReference type="PROSITE" id="PS50850"/>
    </source>
</evidence>
<dbReference type="AlphaFoldDB" id="A0A852ZMG6"/>
<feature type="transmembrane region" description="Helical" evidence="6">
    <location>
        <begin position="285"/>
        <end position="308"/>
    </location>
</feature>
<feature type="domain" description="Major facilitator superfamily (MFS) profile" evidence="7">
    <location>
        <begin position="25"/>
        <end position="433"/>
    </location>
</feature>
<dbReference type="EMBL" id="JACBZD010000001">
    <property type="protein sequence ID" value="NYI03603.1"/>
    <property type="molecule type" value="Genomic_DNA"/>
</dbReference>
<feature type="compositionally biased region" description="Pro residues" evidence="5">
    <location>
        <begin position="207"/>
        <end position="219"/>
    </location>
</feature>
<dbReference type="PANTHER" id="PTHR11360:SF308">
    <property type="entry name" value="BLL3089 PROTEIN"/>
    <property type="match status" value="1"/>
</dbReference>
<keyword evidence="9" id="KW-1185">Reference proteome</keyword>
<dbReference type="GO" id="GO:0022857">
    <property type="term" value="F:transmembrane transporter activity"/>
    <property type="evidence" value="ECO:0007669"/>
    <property type="project" value="InterPro"/>
</dbReference>
<evidence type="ECO:0000313" key="9">
    <source>
        <dbReference type="Proteomes" id="UP000567795"/>
    </source>
</evidence>
<evidence type="ECO:0000256" key="3">
    <source>
        <dbReference type="ARBA" id="ARBA00022989"/>
    </source>
</evidence>
<feature type="transmembrane region" description="Helical" evidence="6">
    <location>
        <begin position="25"/>
        <end position="48"/>
    </location>
</feature>
<dbReference type="GO" id="GO:0005886">
    <property type="term" value="C:plasma membrane"/>
    <property type="evidence" value="ECO:0007669"/>
    <property type="project" value="UniProtKB-SubCell"/>
</dbReference>
<keyword evidence="3 6" id="KW-1133">Transmembrane helix</keyword>
<evidence type="ECO:0000256" key="2">
    <source>
        <dbReference type="ARBA" id="ARBA00022692"/>
    </source>
</evidence>
<keyword evidence="2 6" id="KW-0812">Transmembrane</keyword>
<keyword evidence="4 6" id="KW-0472">Membrane</keyword>
<gene>
    <name evidence="8" type="ORF">FHU37_000546</name>
</gene>